<sequence length="45" mass="5267">DKCAKIMISSTNQYLKSETQNLKVIFCLYTKDAYDIFKRVLDNFG</sequence>
<organism evidence="1">
    <name type="scientific">marine sediment metagenome</name>
    <dbReference type="NCBI Taxonomy" id="412755"/>
    <lineage>
        <taxon>unclassified sequences</taxon>
        <taxon>metagenomes</taxon>
        <taxon>ecological metagenomes</taxon>
    </lineage>
</organism>
<proteinExistence type="predicted"/>
<dbReference type="InterPro" id="IPR043472">
    <property type="entry name" value="Macro_dom-like"/>
</dbReference>
<dbReference type="Gene3D" id="3.40.220.10">
    <property type="entry name" value="Leucine Aminopeptidase, subunit E, domain 1"/>
    <property type="match status" value="1"/>
</dbReference>
<dbReference type="EMBL" id="BARU01020528">
    <property type="protein sequence ID" value="GAH50005.1"/>
    <property type="molecule type" value="Genomic_DNA"/>
</dbReference>
<comment type="caution">
    <text evidence="1">The sequence shown here is derived from an EMBL/GenBank/DDBJ whole genome shotgun (WGS) entry which is preliminary data.</text>
</comment>
<feature type="non-terminal residue" evidence="1">
    <location>
        <position position="1"/>
    </location>
</feature>
<gene>
    <name evidence="1" type="ORF">S03H2_33700</name>
</gene>
<dbReference type="AlphaFoldDB" id="X1GYU6"/>
<accession>X1GYU6</accession>
<reference evidence="1" key="1">
    <citation type="journal article" date="2014" name="Front. Microbiol.">
        <title>High frequency of phylogenetically diverse reductive dehalogenase-homologous genes in deep subseafloor sedimentary metagenomes.</title>
        <authorList>
            <person name="Kawai M."/>
            <person name="Futagami T."/>
            <person name="Toyoda A."/>
            <person name="Takaki Y."/>
            <person name="Nishi S."/>
            <person name="Hori S."/>
            <person name="Arai W."/>
            <person name="Tsubouchi T."/>
            <person name="Morono Y."/>
            <person name="Uchiyama I."/>
            <person name="Ito T."/>
            <person name="Fujiyama A."/>
            <person name="Inagaki F."/>
            <person name="Takami H."/>
        </authorList>
    </citation>
    <scope>NUCLEOTIDE SEQUENCE</scope>
    <source>
        <strain evidence="1">Expedition CK06-06</strain>
    </source>
</reference>
<dbReference type="SUPFAM" id="SSF52949">
    <property type="entry name" value="Macro domain-like"/>
    <property type="match status" value="1"/>
</dbReference>
<evidence type="ECO:0000313" key="1">
    <source>
        <dbReference type="EMBL" id="GAH50005.1"/>
    </source>
</evidence>
<name>X1GYU6_9ZZZZ</name>
<protein>
    <submittedName>
        <fullName evidence="1">Uncharacterized protein</fullName>
    </submittedName>
</protein>